<protein>
    <recommendedName>
        <fullName evidence="3">RHS repeat-associated core domain protein</fullName>
    </recommendedName>
</protein>
<reference evidence="1 2" key="1">
    <citation type="submission" date="2013-08" db="EMBL/GenBank/DDBJ databases">
        <title>Study of Ammonical-Nitrogen removal by Nitrification Denitrification process using lab isolates.</title>
        <authorList>
            <person name="Khardenavis A.A."/>
            <person name="Pal R.R."/>
            <person name="Kapley A."/>
            <person name="Qureshi A."/>
            <person name="Purohit H.J."/>
        </authorList>
    </citation>
    <scope>NUCLEOTIDE SEQUENCE [LARGE SCALE GENOMIC DNA]</scope>
    <source>
        <strain evidence="1 2">EGD-HP18</strain>
    </source>
</reference>
<proteinExistence type="predicted"/>
<dbReference type="InterPro" id="IPR022385">
    <property type="entry name" value="Rhs_assc_core"/>
</dbReference>
<evidence type="ECO:0008006" key="3">
    <source>
        <dbReference type="Google" id="ProtNLM"/>
    </source>
</evidence>
<dbReference type="PRINTS" id="PR00394">
    <property type="entry name" value="RHSPROTEIN"/>
</dbReference>
<sequence length="184" mass="21231">MTNTRGECVWKILQDTWGAALEIKAVNQDNPFEQNNLRFQGQYYGCETELHYNRYRYYEPYSARYITKDPIDLYAGLNHHAYVLNPTLWVDALGLYPTYGGQLIGLSPKAASNLEYEAYRNYDCWLKTGETCKLKAAPLFDYVYCSGGVGPFAYAEITNLHNGKVFSSRDCFNARYKRSESNWS</sequence>
<name>A0AAV3K1K3_ACIBA</name>
<dbReference type="PANTHER" id="PTHR32305">
    <property type="match status" value="1"/>
</dbReference>
<evidence type="ECO:0000313" key="2">
    <source>
        <dbReference type="Proteomes" id="UP000016517"/>
    </source>
</evidence>
<dbReference type="PANTHER" id="PTHR32305:SF15">
    <property type="entry name" value="PROTEIN RHSA-RELATED"/>
    <property type="match status" value="1"/>
</dbReference>
<dbReference type="NCBIfam" id="TIGR03696">
    <property type="entry name" value="Rhs_assc_core"/>
    <property type="match status" value="1"/>
</dbReference>
<dbReference type="Proteomes" id="UP000016517">
    <property type="component" value="Unassembled WGS sequence"/>
</dbReference>
<gene>
    <name evidence="1" type="ORF">N173_15450</name>
</gene>
<accession>A0AAV3K1K3</accession>
<organism evidence="1 2">
    <name type="scientific">Acinetobacter baumannii EGD-HP18</name>
    <dbReference type="NCBI Taxonomy" id="1358412"/>
    <lineage>
        <taxon>Bacteria</taxon>
        <taxon>Pseudomonadati</taxon>
        <taxon>Pseudomonadota</taxon>
        <taxon>Gammaproteobacteria</taxon>
        <taxon>Moraxellales</taxon>
        <taxon>Moraxellaceae</taxon>
        <taxon>Acinetobacter</taxon>
        <taxon>Acinetobacter calcoaceticus/baumannii complex</taxon>
    </lineage>
</organism>
<dbReference type="Gene3D" id="2.180.10.10">
    <property type="entry name" value="RHS repeat-associated core"/>
    <property type="match status" value="1"/>
</dbReference>
<comment type="caution">
    <text evidence="1">The sequence shown here is derived from an EMBL/GenBank/DDBJ whole genome shotgun (WGS) entry which is preliminary data.</text>
</comment>
<evidence type="ECO:0000313" key="1">
    <source>
        <dbReference type="EMBL" id="ERH70162.1"/>
    </source>
</evidence>
<dbReference type="InterPro" id="IPR050708">
    <property type="entry name" value="T6SS_VgrG/RHS"/>
</dbReference>
<dbReference type="AlphaFoldDB" id="A0AAV3K1K3"/>
<dbReference type="EMBL" id="AVST01000056">
    <property type="protein sequence ID" value="ERH70162.1"/>
    <property type="molecule type" value="Genomic_DNA"/>
</dbReference>